<organism evidence="1 2">
    <name type="scientific">Coniosporium uncinatum</name>
    <dbReference type="NCBI Taxonomy" id="93489"/>
    <lineage>
        <taxon>Eukaryota</taxon>
        <taxon>Fungi</taxon>
        <taxon>Dikarya</taxon>
        <taxon>Ascomycota</taxon>
        <taxon>Pezizomycotina</taxon>
        <taxon>Dothideomycetes</taxon>
        <taxon>Dothideomycetes incertae sedis</taxon>
        <taxon>Coniosporium</taxon>
    </lineage>
</organism>
<name>A0ACC3D5Z6_9PEZI</name>
<keyword evidence="2" id="KW-1185">Reference proteome</keyword>
<sequence>MAAESDSPPAYSSERTESTNANKERVDLATPLHAGKEKKDMYARDVLCSFGKSGSMFVKFRNEWTIRGVDERKANKRHAAYTRLNDWLLKNIPATEHALMQTQVVFGPSGSYFAMCGDRMTYSGIPKQLRHELDRCSVSGLGKPTCIALGVKSTYVALWSSGVASWSLGSKDKLYPSLHPSVWEGDARPAFVALSPIKEGIYFTQTVKGQIYYGVRGQQPKQLFSLAMKYMQNRAREDRKTFRVAMSLHTGKQLKASKRMDITPRSRFDVVENCKKLFL</sequence>
<dbReference type="EMBL" id="JAWDJW010007394">
    <property type="protein sequence ID" value="KAK3062246.1"/>
    <property type="molecule type" value="Genomic_DNA"/>
</dbReference>
<proteinExistence type="predicted"/>
<accession>A0ACC3D5Z6</accession>
<protein>
    <submittedName>
        <fullName evidence="1">Uncharacterized protein</fullName>
    </submittedName>
</protein>
<reference evidence="1" key="1">
    <citation type="submission" date="2024-09" db="EMBL/GenBank/DDBJ databases">
        <title>Black Yeasts Isolated from many extreme environments.</title>
        <authorList>
            <person name="Coleine C."/>
            <person name="Stajich J.E."/>
            <person name="Selbmann L."/>
        </authorList>
    </citation>
    <scope>NUCLEOTIDE SEQUENCE</scope>
    <source>
        <strain evidence="1">CCFEE 5737</strain>
    </source>
</reference>
<comment type="caution">
    <text evidence="1">The sequence shown here is derived from an EMBL/GenBank/DDBJ whole genome shotgun (WGS) entry which is preliminary data.</text>
</comment>
<evidence type="ECO:0000313" key="2">
    <source>
        <dbReference type="Proteomes" id="UP001186974"/>
    </source>
</evidence>
<gene>
    <name evidence="1" type="ORF">LTS18_004528</name>
</gene>
<evidence type="ECO:0000313" key="1">
    <source>
        <dbReference type="EMBL" id="KAK3062246.1"/>
    </source>
</evidence>
<dbReference type="Proteomes" id="UP001186974">
    <property type="component" value="Unassembled WGS sequence"/>
</dbReference>